<keyword evidence="1" id="KW-0812">Transmembrane</keyword>
<dbReference type="EMBL" id="AE000516">
    <property type="protein sequence ID" value="AAK45981.1"/>
    <property type="molecule type" value="Genomic_DNA"/>
</dbReference>
<keyword evidence="1" id="KW-1133">Transmembrane helix</keyword>
<keyword evidence="3" id="KW-1185">Reference proteome</keyword>
<name>Q8VJZ3_MYCTO</name>
<dbReference type="Proteomes" id="UP000001020">
    <property type="component" value="Chromosome"/>
</dbReference>
<dbReference type="KEGG" id="mtc:MT1713"/>
<feature type="transmembrane region" description="Helical" evidence="1">
    <location>
        <begin position="58"/>
        <end position="91"/>
    </location>
</feature>
<dbReference type="AlphaFoldDB" id="Q8VJZ3"/>
<evidence type="ECO:0000313" key="3">
    <source>
        <dbReference type="Proteomes" id="UP000001020"/>
    </source>
</evidence>
<reference evidence="2 3" key="1">
    <citation type="journal article" date="2002" name="J. Bacteriol.">
        <title>Whole-genome comparison of Mycobacterium tuberculosis clinical and laboratory strains.</title>
        <authorList>
            <person name="Fleischmann R.D."/>
            <person name="Alland D."/>
            <person name="Eisen J.A."/>
            <person name="Carpenter L."/>
            <person name="White O."/>
            <person name="Peterson J."/>
            <person name="DeBoy R."/>
            <person name="Dodson R."/>
            <person name="Gwinn M."/>
            <person name="Haft D."/>
            <person name="Hickey E."/>
            <person name="Kolonay J.F."/>
            <person name="Nelson W.C."/>
            <person name="Umayam L.A."/>
            <person name="Ermolaeva M."/>
            <person name="Salzberg S.L."/>
            <person name="Delcher A."/>
            <person name="Utterback T."/>
            <person name="Weidman J."/>
            <person name="Khouri H."/>
            <person name="Gill J."/>
            <person name="Mikula A."/>
            <person name="Bishai W."/>
            <person name="Jacobs Jr W.R.Jr."/>
            <person name="Venter J.C."/>
            <person name="Fraser C.M."/>
        </authorList>
    </citation>
    <scope>NUCLEOTIDE SEQUENCE [LARGE SCALE GENOMIC DNA]</scope>
    <source>
        <strain evidence="3">CDC 1551 / Oshkosh</strain>
    </source>
</reference>
<sequence>MPPLHSSIQMFVYSIDCLIMSFRHAAAVSPPGRRTATRCRLRPHPRPRVRDRALRRALGVGGMSSAVSTGAFLTTVCLAHLVLGALMGVLVHEFGADMLSLWPVGPALCH</sequence>
<accession>Q8VJZ3</accession>
<keyword evidence="1" id="KW-0472">Membrane</keyword>
<organism evidence="2 3">
    <name type="scientific">Mycobacterium tuberculosis (strain CDC 1551 / Oshkosh)</name>
    <dbReference type="NCBI Taxonomy" id="83331"/>
    <lineage>
        <taxon>Bacteria</taxon>
        <taxon>Bacillati</taxon>
        <taxon>Actinomycetota</taxon>
        <taxon>Actinomycetes</taxon>
        <taxon>Mycobacteriales</taxon>
        <taxon>Mycobacteriaceae</taxon>
        <taxon>Mycobacterium</taxon>
        <taxon>Mycobacterium tuberculosis complex</taxon>
    </lineage>
</organism>
<evidence type="ECO:0000313" key="2">
    <source>
        <dbReference type="EMBL" id="AAK45981.1"/>
    </source>
</evidence>
<gene>
    <name evidence="2" type="ordered locus">MT1713</name>
</gene>
<dbReference type="HOGENOM" id="CLU_2423736_0_0_11"/>
<evidence type="ECO:0000256" key="1">
    <source>
        <dbReference type="SAM" id="Phobius"/>
    </source>
</evidence>
<protein>
    <submittedName>
        <fullName evidence="2">Uncharacterized protein</fullName>
    </submittedName>
</protein>
<proteinExistence type="predicted"/>